<proteinExistence type="predicted"/>
<evidence type="ECO:0000313" key="2">
    <source>
        <dbReference type="EMBL" id="PEG41150.1"/>
    </source>
</evidence>
<reference evidence="1 4" key="2">
    <citation type="journal article" date="2019" name="Emerg. Microbes Infect.">
        <title>Comprehensive subspecies identification of 175 nontuberculous mycobacteria species based on 7547 genomic profiles.</title>
        <authorList>
            <person name="Matsumoto Y."/>
            <person name="Kinjo T."/>
            <person name="Motooka D."/>
            <person name="Nabeya D."/>
            <person name="Jung N."/>
            <person name="Uechi K."/>
            <person name="Horii T."/>
            <person name="Iida T."/>
            <person name="Fujita J."/>
            <person name="Nakamura S."/>
        </authorList>
    </citation>
    <scope>NUCLEOTIDE SEQUENCE [LARGE SCALE GENOMIC DNA]</scope>
    <source>
        <strain evidence="1 4">JCM 6377</strain>
    </source>
</reference>
<dbReference type="OrthoDB" id="4460609at2"/>
<organism evidence="2 3">
    <name type="scientific">Mycolicibacterium agri</name>
    <name type="common">Mycobacterium agri</name>
    <dbReference type="NCBI Taxonomy" id="36811"/>
    <lineage>
        <taxon>Bacteria</taxon>
        <taxon>Bacillati</taxon>
        <taxon>Actinomycetota</taxon>
        <taxon>Actinomycetes</taxon>
        <taxon>Mycobacteriales</taxon>
        <taxon>Mycobacteriaceae</taxon>
        <taxon>Mycolicibacterium</taxon>
    </lineage>
</organism>
<accession>A0A2A7NBB0</accession>
<dbReference type="RefSeq" id="WP_097938900.1">
    <property type="nucleotide sequence ID" value="NZ_BLKS01000004.1"/>
</dbReference>
<dbReference type="AlphaFoldDB" id="A0A2A7NBB0"/>
<reference evidence="1" key="3">
    <citation type="submission" date="2020-02" db="EMBL/GenBank/DDBJ databases">
        <authorList>
            <person name="Matsumoto Y."/>
            <person name="Motooka D."/>
            <person name="Nakamura S."/>
        </authorList>
    </citation>
    <scope>NUCLEOTIDE SEQUENCE</scope>
    <source>
        <strain evidence="1">JCM 6377</strain>
    </source>
</reference>
<evidence type="ECO:0000313" key="3">
    <source>
        <dbReference type="Proteomes" id="UP000220914"/>
    </source>
</evidence>
<dbReference type="Proteomes" id="UP000465302">
    <property type="component" value="Unassembled WGS sequence"/>
</dbReference>
<gene>
    <name evidence="2" type="ORF">CQY20_05725</name>
    <name evidence="1" type="ORF">MAGR_68560</name>
</gene>
<dbReference type="Proteomes" id="UP000220914">
    <property type="component" value="Unassembled WGS sequence"/>
</dbReference>
<dbReference type="EMBL" id="PDCP01000007">
    <property type="protein sequence ID" value="PEG41150.1"/>
    <property type="molecule type" value="Genomic_DNA"/>
</dbReference>
<reference evidence="2 3" key="1">
    <citation type="submission" date="2017-10" db="EMBL/GenBank/DDBJ databases">
        <title>The new phylogeny of genus Mycobacterium.</title>
        <authorList>
            <person name="Tortoli E."/>
            <person name="Trovato A."/>
            <person name="Cirillo D.M."/>
        </authorList>
    </citation>
    <scope>NUCLEOTIDE SEQUENCE [LARGE SCALE GENOMIC DNA]</scope>
    <source>
        <strain evidence="2 3">CCUG37673</strain>
    </source>
</reference>
<dbReference type="EMBL" id="BLKS01000004">
    <property type="protein sequence ID" value="GFG55415.1"/>
    <property type="molecule type" value="Genomic_DNA"/>
</dbReference>
<name>A0A2A7NBB0_MYCAG</name>
<comment type="caution">
    <text evidence="2">The sequence shown here is derived from an EMBL/GenBank/DDBJ whole genome shotgun (WGS) entry which is preliminary data.</text>
</comment>
<keyword evidence="3" id="KW-1185">Reference proteome</keyword>
<protein>
    <submittedName>
        <fullName evidence="2">Uncharacterized protein</fullName>
    </submittedName>
</protein>
<evidence type="ECO:0000313" key="1">
    <source>
        <dbReference type="EMBL" id="GFG55415.1"/>
    </source>
</evidence>
<evidence type="ECO:0000313" key="4">
    <source>
        <dbReference type="Proteomes" id="UP000465302"/>
    </source>
</evidence>
<sequence length="133" mass="14342">MRLTNAFFANHAEVVDDMLNVTGGCWTSTTVADGSNAFATRCVIFCEVSRQDRGKQFGLHIDAAGPTGQQWTPARSSYFTVPSRIAFMVTPPIALPIEPGGGPHIYTVRLEGRDDRIVLPLHINVVAGSSLPS</sequence>